<name>A0ABW4LVX8_9BACI</name>
<evidence type="ECO:0000313" key="1">
    <source>
        <dbReference type="EMBL" id="MFD1739339.1"/>
    </source>
</evidence>
<evidence type="ECO:0000313" key="2">
    <source>
        <dbReference type="Proteomes" id="UP001597214"/>
    </source>
</evidence>
<comment type="caution">
    <text evidence="1">The sequence shown here is derived from an EMBL/GenBank/DDBJ whole genome shotgun (WGS) entry which is preliminary data.</text>
</comment>
<sequence>MKNDNRDSFELYYDEVGEKELTQQLTDAYQSGFDYTVNQENDPQYEER</sequence>
<reference evidence="2" key="1">
    <citation type="journal article" date="2019" name="Int. J. Syst. Evol. Microbiol.">
        <title>The Global Catalogue of Microorganisms (GCM) 10K type strain sequencing project: providing services to taxonomists for standard genome sequencing and annotation.</title>
        <authorList>
            <consortium name="The Broad Institute Genomics Platform"/>
            <consortium name="The Broad Institute Genome Sequencing Center for Infectious Disease"/>
            <person name="Wu L."/>
            <person name="Ma J."/>
        </authorList>
    </citation>
    <scope>NUCLEOTIDE SEQUENCE [LARGE SCALE GENOMIC DNA]</scope>
    <source>
        <strain evidence="2">CCUG 49339</strain>
    </source>
</reference>
<accession>A0ABW4LVX8</accession>
<proteinExistence type="predicted"/>
<dbReference type="EMBL" id="JBHUEM010000054">
    <property type="protein sequence ID" value="MFD1739339.1"/>
    <property type="molecule type" value="Genomic_DNA"/>
</dbReference>
<organism evidence="1 2">
    <name type="scientific">Bacillus salitolerans</name>
    <dbReference type="NCBI Taxonomy" id="1437434"/>
    <lineage>
        <taxon>Bacteria</taxon>
        <taxon>Bacillati</taxon>
        <taxon>Bacillota</taxon>
        <taxon>Bacilli</taxon>
        <taxon>Bacillales</taxon>
        <taxon>Bacillaceae</taxon>
        <taxon>Bacillus</taxon>
    </lineage>
</organism>
<gene>
    <name evidence="1" type="ORF">ACFSCX_22925</name>
</gene>
<dbReference type="RefSeq" id="WP_377930568.1">
    <property type="nucleotide sequence ID" value="NZ_JBHUEM010000054.1"/>
</dbReference>
<dbReference type="Proteomes" id="UP001597214">
    <property type="component" value="Unassembled WGS sequence"/>
</dbReference>
<protein>
    <submittedName>
        <fullName evidence="1">Uncharacterized protein</fullName>
    </submittedName>
</protein>
<keyword evidence="2" id="KW-1185">Reference proteome</keyword>